<dbReference type="PANTHER" id="PTHR31900:SF30">
    <property type="entry name" value="SUPERFAMILY PROTEIN, PUTATIVE-RELATED"/>
    <property type="match status" value="1"/>
</dbReference>
<reference evidence="2 3" key="1">
    <citation type="journal article" date="2018" name="Front. Plant Sci.">
        <title>Red Clover (Trifolium pratense) and Zigzag Clover (T. medium) - A Picture of Genomic Similarities and Differences.</title>
        <authorList>
            <person name="Dluhosova J."/>
            <person name="Istvanek J."/>
            <person name="Nedelnik J."/>
            <person name="Repkova J."/>
        </authorList>
    </citation>
    <scope>NUCLEOTIDE SEQUENCE [LARGE SCALE GENOMIC DNA]</scope>
    <source>
        <strain evidence="3">cv. 10/8</strain>
        <tissue evidence="2">Leaf</tissue>
    </source>
</reference>
<name>A0A392MWA5_9FABA</name>
<dbReference type="PANTHER" id="PTHR31900">
    <property type="entry name" value="F-BOX/RNI SUPERFAMILY PROTEIN-RELATED"/>
    <property type="match status" value="1"/>
</dbReference>
<evidence type="ECO:0000259" key="1">
    <source>
        <dbReference type="PROSITE" id="PS50181"/>
    </source>
</evidence>
<dbReference type="SUPFAM" id="SSF81383">
    <property type="entry name" value="F-box domain"/>
    <property type="match status" value="1"/>
</dbReference>
<organism evidence="2 3">
    <name type="scientific">Trifolium medium</name>
    <dbReference type="NCBI Taxonomy" id="97028"/>
    <lineage>
        <taxon>Eukaryota</taxon>
        <taxon>Viridiplantae</taxon>
        <taxon>Streptophyta</taxon>
        <taxon>Embryophyta</taxon>
        <taxon>Tracheophyta</taxon>
        <taxon>Spermatophyta</taxon>
        <taxon>Magnoliopsida</taxon>
        <taxon>eudicotyledons</taxon>
        <taxon>Gunneridae</taxon>
        <taxon>Pentapetalae</taxon>
        <taxon>rosids</taxon>
        <taxon>fabids</taxon>
        <taxon>Fabales</taxon>
        <taxon>Fabaceae</taxon>
        <taxon>Papilionoideae</taxon>
        <taxon>50 kb inversion clade</taxon>
        <taxon>NPAAA clade</taxon>
        <taxon>Hologalegina</taxon>
        <taxon>IRL clade</taxon>
        <taxon>Trifolieae</taxon>
        <taxon>Trifolium</taxon>
    </lineage>
</organism>
<dbReference type="InterPro" id="IPR001810">
    <property type="entry name" value="F-box_dom"/>
</dbReference>
<dbReference type="Gene3D" id="1.20.1280.50">
    <property type="match status" value="1"/>
</dbReference>
<feature type="domain" description="F-box" evidence="1">
    <location>
        <begin position="10"/>
        <end position="58"/>
    </location>
</feature>
<protein>
    <submittedName>
        <fullName evidence="2">F-box/LRR-repeat protein</fullName>
    </submittedName>
</protein>
<dbReference type="InterPro" id="IPR036047">
    <property type="entry name" value="F-box-like_dom_sf"/>
</dbReference>
<evidence type="ECO:0000313" key="3">
    <source>
        <dbReference type="Proteomes" id="UP000265520"/>
    </source>
</evidence>
<dbReference type="Proteomes" id="UP000265520">
    <property type="component" value="Unassembled WGS sequence"/>
</dbReference>
<keyword evidence="3" id="KW-1185">Reference proteome</keyword>
<proteinExistence type="predicted"/>
<dbReference type="PROSITE" id="PS50181">
    <property type="entry name" value="FBOX"/>
    <property type="match status" value="1"/>
</dbReference>
<gene>
    <name evidence="2" type="ORF">A2U01_0012211</name>
</gene>
<dbReference type="AlphaFoldDB" id="A0A392MWA5"/>
<accession>A0A392MWA5</accession>
<evidence type="ECO:0000313" key="2">
    <source>
        <dbReference type="EMBL" id="MCH91285.1"/>
    </source>
</evidence>
<comment type="caution">
    <text evidence="2">The sequence shown here is derived from an EMBL/GenBank/DDBJ whole genome shotgun (WGS) entry which is preliminary data.</text>
</comment>
<dbReference type="Pfam" id="PF00646">
    <property type="entry name" value="F-box"/>
    <property type="match status" value="1"/>
</dbReference>
<sequence>MRPLKISPAVVTIDSLPDEILRRILSLVTTKEAVATGILSKRWIHLWRSVSTIDFTGIRVDNIKSICLLNEFIDSVLASRDAAAGGSNFINTFLFDIYYRDADHARYSSFPYILKWLNLVLQHRLQHLRLRLDLRTPRWVNIDHFLPTLPISIFTCTTLVSLDLCWFRVDLDVRFLRIYERLIYTSIMRKFLVVL</sequence>
<dbReference type="InterPro" id="IPR050232">
    <property type="entry name" value="FBL13/AtMIF1-like"/>
</dbReference>
<dbReference type="EMBL" id="LXQA010020090">
    <property type="protein sequence ID" value="MCH91285.1"/>
    <property type="molecule type" value="Genomic_DNA"/>
</dbReference>